<name>A0A5B8M2X0_9MICO</name>
<dbReference type="SUPFAM" id="SSF51430">
    <property type="entry name" value="NAD(P)-linked oxidoreductase"/>
    <property type="match status" value="1"/>
</dbReference>
<dbReference type="GO" id="GO:0016491">
    <property type="term" value="F:oxidoreductase activity"/>
    <property type="evidence" value="ECO:0007669"/>
    <property type="project" value="UniProtKB-KW"/>
</dbReference>
<dbReference type="KEGG" id="huw:FPZ11_07545"/>
<dbReference type="Gene3D" id="3.20.20.100">
    <property type="entry name" value="NADP-dependent oxidoreductase domain"/>
    <property type="match status" value="1"/>
</dbReference>
<dbReference type="Proteomes" id="UP000320216">
    <property type="component" value="Chromosome"/>
</dbReference>
<dbReference type="InterPro" id="IPR036812">
    <property type="entry name" value="NAD(P)_OxRdtase_dom_sf"/>
</dbReference>
<dbReference type="InterPro" id="IPR023210">
    <property type="entry name" value="NADP_OxRdtase_dom"/>
</dbReference>
<proteinExistence type="predicted"/>
<dbReference type="Pfam" id="PF00248">
    <property type="entry name" value="Aldo_ket_red"/>
    <property type="match status" value="1"/>
</dbReference>
<sequence length="319" mass="34650">MTQTVPRRALPGTDIQVPALALGSWHTYDRMDFEDAVALVNAAIEHGVNLFDVGVYGFPGMRPPAITDVLFSAIIRGAGVARNQYLLSEKVWTDAYDGGFRPQLEHALFRVGTDHADLAVLGDIHRDDITMHDIATAMHELVDAGLVKAWGVNNWSAANIAELRRIAADEGLVAPVFAQLKYSVARRSIPDGEPFGELFADGFVFEASDCLEGGYLAGRTELTREVGRDPGEVRATLLKTLPAYVALAESLDTTPARLAIAFTLTHPANVTTLFGATRLEQLDDNLAAFELVERLGAERIRSAVEPFWADRDVVDPAGP</sequence>
<evidence type="ECO:0000313" key="3">
    <source>
        <dbReference type="EMBL" id="QDZ14626.1"/>
    </source>
</evidence>
<dbReference type="AlphaFoldDB" id="A0A5B8M2X0"/>
<feature type="domain" description="NADP-dependent oxidoreductase" evidence="2">
    <location>
        <begin position="20"/>
        <end position="291"/>
    </location>
</feature>
<gene>
    <name evidence="3" type="ORF">FPZ11_07545</name>
</gene>
<evidence type="ECO:0000313" key="4">
    <source>
        <dbReference type="Proteomes" id="UP000320216"/>
    </source>
</evidence>
<dbReference type="PANTHER" id="PTHR43364:SF4">
    <property type="entry name" value="NAD(P)-LINKED OXIDOREDUCTASE SUPERFAMILY PROTEIN"/>
    <property type="match status" value="1"/>
</dbReference>
<reference evidence="3 4" key="1">
    <citation type="submission" date="2019-07" db="EMBL/GenBank/DDBJ databases">
        <title>Full genome sequence of Humibacter sp. WJ7-1.</title>
        <authorList>
            <person name="Im W.-T."/>
        </authorList>
    </citation>
    <scope>NUCLEOTIDE SEQUENCE [LARGE SCALE GENOMIC DNA]</scope>
    <source>
        <strain evidence="3 4">WJ7-1</strain>
    </source>
</reference>
<protein>
    <submittedName>
        <fullName evidence="3">Aldo/keto reductase</fullName>
    </submittedName>
</protein>
<dbReference type="InterPro" id="IPR050523">
    <property type="entry name" value="AKR_Detox_Biosynth"/>
</dbReference>
<evidence type="ECO:0000256" key="1">
    <source>
        <dbReference type="ARBA" id="ARBA00023002"/>
    </source>
</evidence>
<keyword evidence="1" id="KW-0560">Oxidoreductase</keyword>
<dbReference type="OrthoDB" id="4962752at2"/>
<accession>A0A5B8M2X0</accession>
<evidence type="ECO:0000259" key="2">
    <source>
        <dbReference type="Pfam" id="PF00248"/>
    </source>
</evidence>
<dbReference type="EMBL" id="CP042305">
    <property type="protein sequence ID" value="QDZ14626.1"/>
    <property type="molecule type" value="Genomic_DNA"/>
</dbReference>
<dbReference type="GO" id="GO:0005829">
    <property type="term" value="C:cytosol"/>
    <property type="evidence" value="ECO:0007669"/>
    <property type="project" value="TreeGrafter"/>
</dbReference>
<organism evidence="3 4">
    <name type="scientific">Humibacter ginsenosidimutans</name>
    <dbReference type="NCBI Taxonomy" id="2599293"/>
    <lineage>
        <taxon>Bacteria</taxon>
        <taxon>Bacillati</taxon>
        <taxon>Actinomycetota</taxon>
        <taxon>Actinomycetes</taxon>
        <taxon>Micrococcales</taxon>
        <taxon>Microbacteriaceae</taxon>
        <taxon>Humibacter</taxon>
    </lineage>
</organism>
<dbReference type="PANTHER" id="PTHR43364">
    <property type="entry name" value="NADH-SPECIFIC METHYLGLYOXAL REDUCTASE-RELATED"/>
    <property type="match status" value="1"/>
</dbReference>
<keyword evidence="4" id="KW-1185">Reference proteome</keyword>
<dbReference type="RefSeq" id="WP_146319713.1">
    <property type="nucleotide sequence ID" value="NZ_CP042305.1"/>
</dbReference>